<dbReference type="FunCoup" id="A0A7R8YUT1">
    <property type="interactions" value="2005"/>
</dbReference>
<sequence length="305" mass="34155">MFFKHAIKRLSMARMPYSTDVKSALAALRKKTGYTFANCKKALEMHNNDLAKAEQWLNQQAQTMGWAKATKLEGRATAQGLVGVLVRENIGAMVEINCETDFVARNDNFKNFVSHATKVCAQYTEMTDFDGDLWKLGFESEALRNLKLDDGKTLGDHLALLIGTVGENATVRRAICFKTNNELSLFGYTHPSKDSTIPQPNEVRFGRYGAIVAFRSAETNLDLQKNLVQHIIGMDPNKVGEKGKDEPVENKDDEKCLIHQEYLLDPSATVGEILQENQLEVVDFQRFECGEPSKNEAFAAEKLVN</sequence>
<comment type="subcellular location">
    <subcellularLocation>
        <location evidence="6">Mitochondrion</location>
    </subcellularLocation>
</comment>
<keyword evidence="3 6" id="KW-0648">Protein biosynthesis</keyword>
<dbReference type="OMA" id="QEYMLDD"/>
<dbReference type="InterPro" id="IPR014039">
    <property type="entry name" value="Transl_elong_EFTs/EF1B_dimer"/>
</dbReference>
<dbReference type="Pfam" id="PF25025">
    <property type="entry name" value="EF-Ts_N"/>
    <property type="match status" value="1"/>
</dbReference>
<dbReference type="GO" id="GO:0070125">
    <property type="term" value="P:mitochondrial translational elongation"/>
    <property type="evidence" value="ECO:0007669"/>
    <property type="project" value="TreeGrafter"/>
</dbReference>
<keyword evidence="5 6" id="KW-0496">Mitochondrion</keyword>
<feature type="domain" description="Translation elongation factor EFTs/EF1B dimerisation" evidence="8">
    <location>
        <begin position="253"/>
        <end position="291"/>
    </location>
</feature>
<gene>
    <name evidence="9" type="ORF">HERILL_LOCUS8424</name>
</gene>
<dbReference type="FunFam" id="1.10.8.10:FF:000031">
    <property type="entry name" value="Elongation factor Ts, mitochondrial"/>
    <property type="match status" value="1"/>
</dbReference>
<dbReference type="OrthoDB" id="277235at2759"/>
<dbReference type="Gene3D" id="3.30.479.20">
    <property type="entry name" value="Elongation factor Ts, dimerisation domain"/>
    <property type="match status" value="2"/>
</dbReference>
<dbReference type="InterPro" id="IPR018101">
    <property type="entry name" value="Transl_elong_Ts_CS"/>
</dbReference>
<dbReference type="SUPFAM" id="SSF54713">
    <property type="entry name" value="Elongation factor Ts (EF-Ts), dimerisation domain"/>
    <property type="match status" value="2"/>
</dbReference>
<dbReference type="Pfam" id="PF00889">
    <property type="entry name" value="EF_TS"/>
    <property type="match status" value="2"/>
</dbReference>
<keyword evidence="2 6" id="KW-0251">Elongation factor</keyword>
<dbReference type="InParanoid" id="A0A7R8YUT1"/>
<organism evidence="9 10">
    <name type="scientific">Hermetia illucens</name>
    <name type="common">Black soldier fly</name>
    <dbReference type="NCBI Taxonomy" id="343691"/>
    <lineage>
        <taxon>Eukaryota</taxon>
        <taxon>Metazoa</taxon>
        <taxon>Ecdysozoa</taxon>
        <taxon>Arthropoda</taxon>
        <taxon>Hexapoda</taxon>
        <taxon>Insecta</taxon>
        <taxon>Pterygota</taxon>
        <taxon>Neoptera</taxon>
        <taxon>Endopterygota</taxon>
        <taxon>Diptera</taxon>
        <taxon>Brachycera</taxon>
        <taxon>Stratiomyomorpha</taxon>
        <taxon>Stratiomyidae</taxon>
        <taxon>Hermetiinae</taxon>
        <taxon>Hermetia</taxon>
    </lineage>
</organism>
<proteinExistence type="inferred from homology"/>
<keyword evidence="10" id="KW-1185">Reference proteome</keyword>
<evidence type="ECO:0000256" key="1">
    <source>
        <dbReference type="ARBA" id="ARBA00005532"/>
    </source>
</evidence>
<evidence type="ECO:0000259" key="8">
    <source>
        <dbReference type="Pfam" id="PF00889"/>
    </source>
</evidence>
<keyword evidence="4" id="KW-0809">Transit peptide</keyword>
<dbReference type="NCBIfam" id="TIGR00116">
    <property type="entry name" value="tsf"/>
    <property type="match status" value="1"/>
</dbReference>
<dbReference type="Proteomes" id="UP000594454">
    <property type="component" value="Chromosome 3"/>
</dbReference>
<dbReference type="SUPFAM" id="SSF46934">
    <property type="entry name" value="UBA-like"/>
    <property type="match status" value="1"/>
</dbReference>
<evidence type="ECO:0000256" key="7">
    <source>
        <dbReference type="RuleBase" id="RU000642"/>
    </source>
</evidence>
<protein>
    <recommendedName>
        <fullName evidence="6">Elongation factor Ts, mitochondrial</fullName>
        <shortName evidence="6">EF-Ts</shortName>
        <shortName evidence="6">EF-TsMt</shortName>
    </recommendedName>
</protein>
<comment type="similarity">
    <text evidence="1 6 7">Belongs to the EF-Ts family.</text>
</comment>
<evidence type="ECO:0000256" key="4">
    <source>
        <dbReference type="ARBA" id="ARBA00022946"/>
    </source>
</evidence>
<dbReference type="GO" id="GO:0003746">
    <property type="term" value="F:translation elongation factor activity"/>
    <property type="evidence" value="ECO:0007669"/>
    <property type="project" value="UniProtKB-UniRule"/>
</dbReference>
<dbReference type="PANTHER" id="PTHR11741:SF0">
    <property type="entry name" value="ELONGATION FACTOR TS, MITOCHONDRIAL"/>
    <property type="match status" value="1"/>
</dbReference>
<dbReference type="InterPro" id="IPR001816">
    <property type="entry name" value="Transl_elong_EFTs/EF1B"/>
</dbReference>
<dbReference type="GO" id="GO:0005739">
    <property type="term" value="C:mitochondrion"/>
    <property type="evidence" value="ECO:0007669"/>
    <property type="project" value="UniProtKB-SubCell"/>
</dbReference>
<evidence type="ECO:0000256" key="6">
    <source>
        <dbReference type="HAMAP-Rule" id="MF_03135"/>
    </source>
</evidence>
<dbReference type="InterPro" id="IPR009060">
    <property type="entry name" value="UBA-like_sf"/>
</dbReference>
<dbReference type="InterPro" id="IPR036402">
    <property type="entry name" value="EF-Ts_dimer_sf"/>
</dbReference>
<evidence type="ECO:0000313" key="10">
    <source>
        <dbReference type="Proteomes" id="UP000594454"/>
    </source>
</evidence>
<dbReference type="EMBL" id="LR899011">
    <property type="protein sequence ID" value="CAD7085594.1"/>
    <property type="molecule type" value="Genomic_DNA"/>
</dbReference>
<comment type="function">
    <text evidence="6 7">Associates with the EF-Tu.GDP complex and induces the exchange of GDP to GTP. It remains bound to the aminoacyl-tRNA.EF-Tu.GTP complex up to the GTP hydrolysis stage on the ribosome.</text>
</comment>
<evidence type="ECO:0000256" key="2">
    <source>
        <dbReference type="ARBA" id="ARBA00022768"/>
    </source>
</evidence>
<name>A0A7R8YUT1_HERIL</name>
<accession>A0A7R8YUT1</accession>
<dbReference type="CDD" id="cd14275">
    <property type="entry name" value="UBA_EF-Ts"/>
    <property type="match status" value="1"/>
</dbReference>
<dbReference type="HAMAP" id="MF_00050">
    <property type="entry name" value="EF_Ts"/>
    <property type="match status" value="1"/>
</dbReference>
<evidence type="ECO:0000313" key="9">
    <source>
        <dbReference type="EMBL" id="CAD7085594.1"/>
    </source>
</evidence>
<feature type="domain" description="Translation elongation factor EFTs/EF1B dimerisation" evidence="8">
    <location>
        <begin position="91"/>
        <end position="243"/>
    </location>
</feature>
<evidence type="ECO:0000256" key="3">
    <source>
        <dbReference type="ARBA" id="ARBA00022917"/>
    </source>
</evidence>
<evidence type="ECO:0000256" key="5">
    <source>
        <dbReference type="ARBA" id="ARBA00023128"/>
    </source>
</evidence>
<dbReference type="AlphaFoldDB" id="A0A7R8YUT1"/>
<dbReference type="PANTHER" id="PTHR11741">
    <property type="entry name" value="ELONGATION FACTOR TS"/>
    <property type="match status" value="1"/>
</dbReference>
<dbReference type="PROSITE" id="PS01127">
    <property type="entry name" value="EF_TS_2"/>
    <property type="match status" value="1"/>
</dbReference>
<reference evidence="9 10" key="1">
    <citation type="submission" date="2020-11" db="EMBL/GenBank/DDBJ databases">
        <authorList>
            <person name="Wallbank WR R."/>
            <person name="Pardo Diaz C."/>
            <person name="Kozak K."/>
            <person name="Martin S."/>
            <person name="Jiggins C."/>
            <person name="Moest M."/>
            <person name="Warren A I."/>
            <person name="Generalovic N T."/>
            <person name="Byers J.R.P. K."/>
            <person name="Montejo-Kovacevich G."/>
            <person name="Yen C E."/>
        </authorList>
    </citation>
    <scope>NUCLEOTIDE SEQUENCE [LARGE SCALE GENOMIC DNA]</scope>
</reference>
<dbReference type="Gene3D" id="1.10.8.10">
    <property type="entry name" value="DNA helicase RuvA subunit, C-terminal domain"/>
    <property type="match status" value="1"/>
</dbReference>